<dbReference type="InterPro" id="IPR007173">
    <property type="entry name" value="ALO_C"/>
</dbReference>
<evidence type="ECO:0000256" key="5">
    <source>
        <dbReference type="ARBA" id="ARBA00023002"/>
    </source>
</evidence>
<evidence type="ECO:0000259" key="7">
    <source>
        <dbReference type="PROSITE" id="PS51387"/>
    </source>
</evidence>
<comment type="caution">
    <text evidence="8">The sequence shown here is derived from an EMBL/GenBank/DDBJ whole genome shotgun (WGS) entry which is preliminary data.</text>
</comment>
<dbReference type="SUPFAM" id="SSF55103">
    <property type="entry name" value="FAD-linked oxidases, C-terminal domain"/>
    <property type="match status" value="1"/>
</dbReference>
<dbReference type="InterPro" id="IPR016167">
    <property type="entry name" value="FAD-bd_PCMH_sub1"/>
</dbReference>
<comment type="pathway">
    <text evidence="1">Cofactor biosynthesis; D-erythroascorbate biosynthesis; dehydro-D-arabinono-1,4-lactone from D-arabinose: step 2/2.</text>
</comment>
<accession>A0A9N8WPT5</accession>
<dbReference type="InterPro" id="IPR016169">
    <property type="entry name" value="FAD-bd_PCMH_sub2"/>
</dbReference>
<dbReference type="Pfam" id="PF01565">
    <property type="entry name" value="FAD_binding_4"/>
    <property type="match status" value="1"/>
</dbReference>
<evidence type="ECO:0000256" key="1">
    <source>
        <dbReference type="ARBA" id="ARBA00005083"/>
    </source>
</evidence>
<evidence type="ECO:0000313" key="8">
    <source>
        <dbReference type="EMBL" id="CAG8492415.1"/>
    </source>
</evidence>
<proteinExistence type="predicted"/>
<dbReference type="InterPro" id="IPR016164">
    <property type="entry name" value="FAD-linked_Oxase-like_C"/>
</dbReference>
<dbReference type="Proteomes" id="UP000789508">
    <property type="component" value="Unassembled WGS sequence"/>
</dbReference>
<evidence type="ECO:0000256" key="6">
    <source>
        <dbReference type="ARBA" id="ARBA00033418"/>
    </source>
</evidence>
<dbReference type="SUPFAM" id="SSF56176">
    <property type="entry name" value="FAD-binding/transporter-associated domain-like"/>
    <property type="match status" value="1"/>
</dbReference>
<name>A0A9N8WPT5_9GLOM</name>
<dbReference type="AlphaFoldDB" id="A0A9N8WPT5"/>
<gene>
    <name evidence="8" type="ORF">ALEPTO_LOCUS3057</name>
</gene>
<dbReference type="InterPro" id="IPR036318">
    <property type="entry name" value="FAD-bd_PCMH-like_sf"/>
</dbReference>
<dbReference type="Gene3D" id="3.30.465.10">
    <property type="match status" value="1"/>
</dbReference>
<dbReference type="PROSITE" id="PS51387">
    <property type="entry name" value="FAD_PCMH"/>
    <property type="match status" value="1"/>
</dbReference>
<dbReference type="PANTHER" id="PTHR43762">
    <property type="entry name" value="L-GULONOLACTONE OXIDASE"/>
    <property type="match status" value="1"/>
</dbReference>
<dbReference type="GO" id="GO:0071949">
    <property type="term" value="F:FAD binding"/>
    <property type="evidence" value="ECO:0007669"/>
    <property type="project" value="InterPro"/>
</dbReference>
<dbReference type="GO" id="GO:0016020">
    <property type="term" value="C:membrane"/>
    <property type="evidence" value="ECO:0007669"/>
    <property type="project" value="InterPro"/>
</dbReference>
<dbReference type="InterPro" id="IPR010031">
    <property type="entry name" value="FAD_lactone_oxidase-like"/>
</dbReference>
<evidence type="ECO:0000256" key="2">
    <source>
        <dbReference type="ARBA" id="ARBA00013136"/>
    </source>
</evidence>
<dbReference type="InterPro" id="IPR016166">
    <property type="entry name" value="FAD-bd_PCMH"/>
</dbReference>
<dbReference type="PANTHER" id="PTHR43762:SF1">
    <property type="entry name" value="D-ARABINONO-1,4-LACTONE OXIDASE"/>
    <property type="match status" value="1"/>
</dbReference>
<dbReference type="OrthoDB" id="371463at2759"/>
<keyword evidence="3" id="KW-0285">Flavoprotein</keyword>
<feature type="domain" description="FAD-binding PCMH-type" evidence="7">
    <location>
        <begin position="66"/>
        <end position="241"/>
    </location>
</feature>
<evidence type="ECO:0000313" key="9">
    <source>
        <dbReference type="Proteomes" id="UP000789508"/>
    </source>
</evidence>
<dbReference type="Pfam" id="PF04030">
    <property type="entry name" value="ALO"/>
    <property type="match status" value="1"/>
</dbReference>
<dbReference type="InterPro" id="IPR006094">
    <property type="entry name" value="Oxid_FAD_bind_N"/>
</dbReference>
<keyword evidence="4" id="KW-0274">FAD</keyword>
<keyword evidence="9" id="KW-1185">Reference proteome</keyword>
<dbReference type="Gene3D" id="3.30.70.2520">
    <property type="match status" value="1"/>
</dbReference>
<evidence type="ECO:0000256" key="3">
    <source>
        <dbReference type="ARBA" id="ARBA00022630"/>
    </source>
</evidence>
<evidence type="ECO:0000256" key="4">
    <source>
        <dbReference type="ARBA" id="ARBA00022827"/>
    </source>
</evidence>
<protein>
    <recommendedName>
        <fullName evidence="2">D-arabinono-1,4-lactone oxidase</fullName>
        <ecNumber evidence="2">1.1.3.37</ecNumber>
    </recommendedName>
    <alternativeName>
        <fullName evidence="6">L-galactono-gamma-lactone oxidase</fullName>
    </alternativeName>
</protein>
<reference evidence="8" key="1">
    <citation type="submission" date="2021-06" db="EMBL/GenBank/DDBJ databases">
        <authorList>
            <person name="Kallberg Y."/>
            <person name="Tangrot J."/>
            <person name="Rosling A."/>
        </authorList>
    </citation>
    <scope>NUCLEOTIDE SEQUENCE</scope>
    <source>
        <strain evidence="8">FL130A</strain>
    </source>
</reference>
<dbReference type="GO" id="GO:0003885">
    <property type="term" value="F:D-arabinono-1,4-lactone oxidase activity"/>
    <property type="evidence" value="ECO:0007669"/>
    <property type="project" value="UniProtKB-EC"/>
</dbReference>
<keyword evidence="5" id="KW-0560">Oxidoreductase</keyword>
<dbReference type="Gene3D" id="3.30.43.10">
    <property type="entry name" value="Uridine Diphospho-n-acetylenolpyruvylglucosamine Reductase, domain 2"/>
    <property type="match status" value="1"/>
</dbReference>
<organism evidence="8 9">
    <name type="scientific">Ambispora leptoticha</name>
    <dbReference type="NCBI Taxonomy" id="144679"/>
    <lineage>
        <taxon>Eukaryota</taxon>
        <taxon>Fungi</taxon>
        <taxon>Fungi incertae sedis</taxon>
        <taxon>Mucoromycota</taxon>
        <taxon>Glomeromycotina</taxon>
        <taxon>Glomeromycetes</taxon>
        <taxon>Archaeosporales</taxon>
        <taxon>Ambisporaceae</taxon>
        <taxon>Ambispora</taxon>
    </lineage>
</organism>
<dbReference type="PIRSF" id="PIRSF000136">
    <property type="entry name" value="LGO_GLO"/>
    <property type="match status" value="1"/>
</dbReference>
<dbReference type="EMBL" id="CAJVPS010000521">
    <property type="protein sequence ID" value="CAG8492415.1"/>
    <property type="molecule type" value="Genomic_DNA"/>
</dbReference>
<sequence length="545" mass="62402">MSELFKKLEAKIDKSIEKGKESLQKSKQFFHHGTGNDSHHHVSASNIFGTGGSTNEKVWQNWAGNIYIEPDTIFRPSSLKDLKEIVRKAKKHGKKIRCVSSGRNTWSSLSVTRNYLVIVDKLAKIEVQKSEKYGWTVTAEAGATIKQIDDTLKAHNPPLAIDSMTLLDSVGASGVVATGSYGVGLEAKCVSDNVVSIQIVTADGELQEFTEEKDSLEMSAARVNLGLLGIMYKITWRVEPLFNLRLVDSQPLLQSWFYPATIKELYSSSNSFEIIYWTFNESELDHTNDKLWVKQWIKHEKDENNSEISNKKLAGQRIRAEYETRFGENPLYKVLVNSPECTPYISNLTWKAGPASRHHDHVLYAPDAIHHQIGVDNVPYEDLEFTFRLRDEDDFGSAIEEFKFIITMIYEYANQGKFPVNLTTELRFVKSSRSLLSPVYDEDQNAIYCYIQVLAIRNTLGWEEFSSELAARWINKYKARPHWAKHWEYVPGIKPYLHETMYEQIQKFEKVRAKYDPEKLFFDNESLKEVFYGADAVSNVVESAS</sequence>
<dbReference type="EC" id="1.1.3.37" evidence="2"/>